<proteinExistence type="predicted"/>
<name>A0ABX1XZS9_9BACL</name>
<gene>
    <name evidence="2" type="ORF">GC098_19190</name>
</gene>
<keyword evidence="3" id="KW-1185">Reference proteome</keyword>
<dbReference type="Pfam" id="PF14300">
    <property type="entry name" value="DMP19"/>
    <property type="match status" value="1"/>
</dbReference>
<evidence type="ECO:0000313" key="3">
    <source>
        <dbReference type="Proteomes" id="UP000616779"/>
    </source>
</evidence>
<dbReference type="Proteomes" id="UP000616779">
    <property type="component" value="Unassembled WGS sequence"/>
</dbReference>
<accession>A0ABX1XZS9</accession>
<feature type="domain" description="DNA mimic protein DMP19 C-terminal" evidence="1">
    <location>
        <begin position="26"/>
        <end position="142"/>
    </location>
</feature>
<sequence length="148" mass="17471">MVLLQYEDWKEHWQKLFEKLEKESYDKLTPDERIWYNVRGVIDSISDGGIISFYYNSGADTMEDTVEDLYKINASQVVDQLETVNSLFPNGKTPQNIDERNEIINSWNDGEHDHIFELFETLDNQFYNGLSEDLELKLETVVKRIIQN</sequence>
<evidence type="ECO:0000259" key="1">
    <source>
        <dbReference type="Pfam" id="PF14300"/>
    </source>
</evidence>
<organism evidence="2 3">
    <name type="scientific">Paenibacillus phytorum</name>
    <dbReference type="NCBI Taxonomy" id="2654977"/>
    <lineage>
        <taxon>Bacteria</taxon>
        <taxon>Bacillati</taxon>
        <taxon>Bacillota</taxon>
        <taxon>Bacilli</taxon>
        <taxon>Bacillales</taxon>
        <taxon>Paenibacillaceae</taxon>
        <taxon>Paenibacillus</taxon>
    </lineage>
</organism>
<evidence type="ECO:0000313" key="2">
    <source>
        <dbReference type="EMBL" id="NOU73521.1"/>
    </source>
</evidence>
<dbReference type="EMBL" id="WHOA01000127">
    <property type="protein sequence ID" value="NOU73521.1"/>
    <property type="molecule type" value="Genomic_DNA"/>
</dbReference>
<dbReference type="InterPro" id="IPR025402">
    <property type="entry name" value="DMP19_C"/>
</dbReference>
<protein>
    <submittedName>
        <fullName evidence="2">DUF4375 domain-containing protein</fullName>
    </submittedName>
</protein>
<dbReference type="Gene3D" id="1.20.1420.60">
    <property type="match status" value="1"/>
</dbReference>
<reference evidence="2 3" key="1">
    <citation type="submission" date="2019-10" db="EMBL/GenBank/DDBJ databases">
        <title>Description of Paenibacillus terrestris sp. nov.</title>
        <authorList>
            <person name="Carlier A."/>
            <person name="Qi S."/>
        </authorList>
    </citation>
    <scope>NUCLEOTIDE SEQUENCE [LARGE SCALE GENOMIC DNA]</scope>
    <source>
        <strain evidence="2 3">LMG 31458</strain>
    </source>
</reference>
<comment type="caution">
    <text evidence="2">The sequence shown here is derived from an EMBL/GenBank/DDBJ whole genome shotgun (WGS) entry which is preliminary data.</text>
</comment>